<dbReference type="NCBIfam" id="TIGR00813">
    <property type="entry name" value="sss"/>
    <property type="match status" value="1"/>
</dbReference>
<accession>A0A1L0FP07</accession>
<dbReference type="InterPro" id="IPR038377">
    <property type="entry name" value="Na/Glc_symporter_sf"/>
</dbReference>
<dbReference type="Pfam" id="PF00474">
    <property type="entry name" value="SSF"/>
    <property type="match status" value="1"/>
</dbReference>
<organism evidence="9 10">
    <name type="scientific">Hanseniaspora guilliermondii</name>
    <dbReference type="NCBI Taxonomy" id="56406"/>
    <lineage>
        <taxon>Eukaryota</taxon>
        <taxon>Fungi</taxon>
        <taxon>Dikarya</taxon>
        <taxon>Ascomycota</taxon>
        <taxon>Saccharomycotina</taxon>
        <taxon>Saccharomycetes</taxon>
        <taxon>Saccharomycodales</taxon>
        <taxon>Saccharomycodaceae</taxon>
        <taxon>Hanseniaspora</taxon>
    </lineage>
</organism>
<proteinExistence type="inferred from homology"/>
<evidence type="ECO:0000256" key="5">
    <source>
        <dbReference type="ARBA" id="ARBA00022989"/>
    </source>
</evidence>
<protein>
    <submittedName>
        <fullName evidence="9">Related to Urea active transporter</fullName>
    </submittedName>
</protein>
<sequence length="737" mass="81852">MSSQTATRLLEPKDGYAIVVGFSAFFCISMIFASFCLKKYKKEVMTSENFATAGRSIGKFLSASSVVSSWTWASTLLTSSALTYQNGIGSAYAYAAGAALQLVCFAALAVAVKIRAPNLHTYLELVRVRYGKITHIVFIVYALMTNILVTVMLVTGVIDSINVISGANIVGVAFLLPLGILCYTFYGGLKSTFLGDMSHTIIVVIVILMFLFKSYCMGSKDSETGLGTPTLVYEALRKASKINPVAGNRDGEVLTFHSKPSFIFFVINIAGNFGTVFLDQGYWNKAISTSSENGQVFYGYYLGFVAWMVIPLAMGTGAGLICKALELSPKFPTYPNPMSSDQISAGFVVPFMAQTLLGKNGAYAVMIMLISCFSSALSGELVAVSSVCAYDIYKVYVNPKATGKQLINVTHLACIVFCFLLICFGIGLHYGDVGMGWIYEFMGVIISSCVLPAVLVLFWKDMNIYAATISPIISTCLAIIGWMCSAKGLYKSVNVNTLFYDNPMLIGNVICLLGPLVFIPIFQIIFGKQDFNFKIFETDIKRDDDDEEIMKAELEIVKSNKSKVIVDANEETNSDEDLEKKNLQPINSVISYAKDIPRETLDKKKEENMMMLKKLSKIANWASLFFCLALCIVWPMPMYGIKGYIWSREFFTGWVVVIIIWMFISSFIVVFGPLYEGRRSIWFVLKGVYWDLTGQSERLSQYQIDHPEELLSVQSQVDKRMYEKEEVDNTNIDTIME</sequence>
<dbReference type="AlphaFoldDB" id="A0A1L0FP07"/>
<dbReference type="Proteomes" id="UP000183365">
    <property type="component" value="Unassembled WGS sequence"/>
</dbReference>
<feature type="transmembrane region" description="Helical" evidence="8">
    <location>
        <begin position="298"/>
        <end position="321"/>
    </location>
</feature>
<dbReference type="GO" id="GO:0015204">
    <property type="term" value="F:urea transmembrane transporter activity"/>
    <property type="evidence" value="ECO:0007669"/>
    <property type="project" value="EnsemblFungi"/>
</dbReference>
<feature type="transmembrane region" description="Helical" evidence="8">
    <location>
        <begin position="261"/>
        <end position="278"/>
    </location>
</feature>
<dbReference type="CDD" id="cd11476">
    <property type="entry name" value="SLC5sbd_DUR3"/>
    <property type="match status" value="1"/>
</dbReference>
<gene>
    <name evidence="9" type="ORF">HGUI_03502</name>
</gene>
<keyword evidence="5 8" id="KW-1133">Transmembrane helix</keyword>
<dbReference type="EMBL" id="FQNF01000092">
    <property type="protein sequence ID" value="SGZ41302.1"/>
    <property type="molecule type" value="Genomic_DNA"/>
</dbReference>
<feature type="transmembrane region" description="Helical" evidence="8">
    <location>
        <begin position="193"/>
        <end position="212"/>
    </location>
</feature>
<keyword evidence="6 8" id="KW-0472">Membrane</keyword>
<keyword evidence="4 8" id="KW-0812">Transmembrane</keyword>
<dbReference type="InterPro" id="IPR001734">
    <property type="entry name" value="Na/solute_symporter"/>
</dbReference>
<feature type="transmembrane region" description="Helical" evidence="8">
    <location>
        <begin position="164"/>
        <end position="186"/>
    </location>
</feature>
<comment type="similarity">
    <text evidence="2 7">Belongs to the sodium:solute symporter (SSF) (TC 2.A.21) family.</text>
</comment>
<feature type="transmembrane region" description="Helical" evidence="8">
    <location>
        <begin position="409"/>
        <end position="431"/>
    </location>
</feature>
<evidence type="ECO:0000256" key="8">
    <source>
        <dbReference type="SAM" id="Phobius"/>
    </source>
</evidence>
<evidence type="ECO:0000256" key="4">
    <source>
        <dbReference type="ARBA" id="ARBA00022692"/>
    </source>
</evidence>
<name>A0A1L0FP07_9ASCO</name>
<dbReference type="OrthoDB" id="6132759at2759"/>
<dbReference type="GO" id="GO:0015606">
    <property type="term" value="F:spermidine transmembrane transporter activity"/>
    <property type="evidence" value="ECO:0007669"/>
    <property type="project" value="EnsemblFungi"/>
</dbReference>
<evidence type="ECO:0000256" key="7">
    <source>
        <dbReference type="RuleBase" id="RU362091"/>
    </source>
</evidence>
<dbReference type="VEuPathDB" id="FungiDB:HGUI_03502"/>
<feature type="transmembrane region" description="Helical" evidence="8">
    <location>
        <begin position="651"/>
        <end position="675"/>
    </location>
</feature>
<evidence type="ECO:0000256" key="3">
    <source>
        <dbReference type="ARBA" id="ARBA00022448"/>
    </source>
</evidence>
<evidence type="ECO:0000256" key="1">
    <source>
        <dbReference type="ARBA" id="ARBA00004141"/>
    </source>
</evidence>
<evidence type="ECO:0000256" key="2">
    <source>
        <dbReference type="ARBA" id="ARBA00006434"/>
    </source>
</evidence>
<dbReference type="Gene3D" id="1.20.1730.10">
    <property type="entry name" value="Sodium/glucose cotransporter"/>
    <property type="match status" value="1"/>
</dbReference>
<feature type="transmembrane region" description="Helical" evidence="8">
    <location>
        <begin position="362"/>
        <end position="388"/>
    </location>
</feature>
<feature type="transmembrane region" description="Helical" evidence="8">
    <location>
        <begin position="437"/>
        <end position="457"/>
    </location>
</feature>
<evidence type="ECO:0000313" key="10">
    <source>
        <dbReference type="Proteomes" id="UP000183365"/>
    </source>
</evidence>
<feature type="transmembrane region" description="Helical" evidence="8">
    <location>
        <begin position="91"/>
        <end position="112"/>
    </location>
</feature>
<keyword evidence="3" id="KW-0813">Transport</keyword>
<dbReference type="PANTHER" id="PTHR46154">
    <property type="match status" value="1"/>
</dbReference>
<reference evidence="10" key="1">
    <citation type="submission" date="2016-11" db="EMBL/GenBank/DDBJ databases">
        <authorList>
            <person name="Guldener U."/>
        </authorList>
    </citation>
    <scope>NUCLEOTIDE SEQUENCE [LARGE SCALE GENOMIC DNA]</scope>
</reference>
<feature type="transmembrane region" description="Helical" evidence="8">
    <location>
        <begin position="15"/>
        <end position="37"/>
    </location>
</feature>
<feature type="transmembrane region" description="Helical" evidence="8">
    <location>
        <begin position="618"/>
        <end position="639"/>
    </location>
</feature>
<feature type="transmembrane region" description="Helical" evidence="8">
    <location>
        <begin position="57"/>
        <end position="79"/>
    </location>
</feature>
<dbReference type="GO" id="GO:0005886">
    <property type="term" value="C:plasma membrane"/>
    <property type="evidence" value="ECO:0007669"/>
    <property type="project" value="EnsemblFungi"/>
</dbReference>
<feature type="transmembrane region" description="Helical" evidence="8">
    <location>
        <begin position="133"/>
        <end position="158"/>
    </location>
</feature>
<keyword evidence="10" id="KW-1185">Reference proteome</keyword>
<dbReference type="GO" id="GO:0015489">
    <property type="term" value="F:putrescine transmembrane transporter activity"/>
    <property type="evidence" value="ECO:0007669"/>
    <property type="project" value="EnsemblFungi"/>
</dbReference>
<comment type="subcellular location">
    <subcellularLocation>
        <location evidence="1">Membrane</location>
        <topology evidence="1">Multi-pass membrane protein</topology>
    </subcellularLocation>
</comment>
<dbReference type="PROSITE" id="PS50283">
    <property type="entry name" value="NA_SOLUT_SYMP_3"/>
    <property type="match status" value="1"/>
</dbReference>
<dbReference type="InterPro" id="IPR031155">
    <property type="entry name" value="DUR"/>
</dbReference>
<feature type="transmembrane region" description="Helical" evidence="8">
    <location>
        <begin position="464"/>
        <end position="483"/>
    </location>
</feature>
<evidence type="ECO:0000313" key="9">
    <source>
        <dbReference type="EMBL" id="SGZ41302.1"/>
    </source>
</evidence>
<feature type="transmembrane region" description="Helical" evidence="8">
    <location>
        <begin position="503"/>
        <end position="526"/>
    </location>
</feature>
<dbReference type="PANTHER" id="PTHR46154:SF4">
    <property type="entry name" value="UREA ACTIVE TRANSPORTER"/>
    <property type="match status" value="1"/>
</dbReference>
<evidence type="ECO:0000256" key="6">
    <source>
        <dbReference type="ARBA" id="ARBA00023136"/>
    </source>
</evidence>